<feature type="region of interest" description="Disordered" evidence="1">
    <location>
        <begin position="563"/>
        <end position="586"/>
    </location>
</feature>
<dbReference type="OMA" id="CCHALDE"/>
<reference evidence="2 3" key="1">
    <citation type="submission" date="2015-04" db="EMBL/GenBank/DDBJ databases">
        <authorList>
            <person name="Syromyatnikov M.Y."/>
            <person name="Popov V.N."/>
        </authorList>
    </citation>
    <scope>NUCLEOTIDE SEQUENCE [LARGE SCALE GENOMIC DNA]</scope>
    <source>
        <strain evidence="2">WF-38-12</strain>
    </source>
</reference>
<dbReference type="InterPro" id="IPR009057">
    <property type="entry name" value="Homeodomain-like_sf"/>
</dbReference>
<feature type="compositionally biased region" description="Acidic residues" evidence="1">
    <location>
        <begin position="484"/>
        <end position="495"/>
    </location>
</feature>
<evidence type="ECO:0008006" key="4">
    <source>
        <dbReference type="Google" id="ProtNLM"/>
    </source>
</evidence>
<name>A0A0U1M0I8_TALIS</name>
<feature type="region of interest" description="Disordered" evidence="1">
    <location>
        <begin position="22"/>
        <end position="101"/>
    </location>
</feature>
<feature type="compositionally biased region" description="Basic and acidic residues" evidence="1">
    <location>
        <begin position="61"/>
        <end position="86"/>
    </location>
</feature>
<dbReference type="PANTHER" id="PTHR28079">
    <property type="entry name" value="RNA POLYMERASE I-SPECIFIC TRANSCRIPTION INITIATION FACTOR RRN5"/>
    <property type="match status" value="1"/>
</dbReference>
<feature type="compositionally biased region" description="Polar residues" evidence="1">
    <location>
        <begin position="26"/>
        <end position="36"/>
    </location>
</feature>
<dbReference type="Gene3D" id="1.10.10.60">
    <property type="entry name" value="Homeodomain-like"/>
    <property type="match status" value="1"/>
</dbReference>
<dbReference type="InterPro" id="IPR039601">
    <property type="entry name" value="Rrn5"/>
</dbReference>
<proteinExistence type="predicted"/>
<dbReference type="Proteomes" id="UP000054383">
    <property type="component" value="Unassembled WGS sequence"/>
</dbReference>
<feature type="region of interest" description="Disordered" evidence="1">
    <location>
        <begin position="472"/>
        <end position="499"/>
    </location>
</feature>
<gene>
    <name evidence="2" type="ORF">PISL3812_06072</name>
</gene>
<feature type="region of interest" description="Disordered" evidence="1">
    <location>
        <begin position="510"/>
        <end position="529"/>
    </location>
</feature>
<dbReference type="PANTHER" id="PTHR28079:SF1">
    <property type="entry name" value="RNA POLYMERASE I-SPECIFIC TRANSCRIPTION INITIATION FACTOR RRN5"/>
    <property type="match status" value="1"/>
</dbReference>
<accession>A0A0U1M0I8</accession>
<organism evidence="2 3">
    <name type="scientific">Talaromyces islandicus</name>
    <name type="common">Penicillium islandicum</name>
    <dbReference type="NCBI Taxonomy" id="28573"/>
    <lineage>
        <taxon>Eukaryota</taxon>
        <taxon>Fungi</taxon>
        <taxon>Dikarya</taxon>
        <taxon>Ascomycota</taxon>
        <taxon>Pezizomycotina</taxon>
        <taxon>Eurotiomycetes</taxon>
        <taxon>Eurotiomycetidae</taxon>
        <taxon>Eurotiales</taxon>
        <taxon>Trichocomaceae</taxon>
        <taxon>Talaromyces</taxon>
        <taxon>Talaromyces sect. Islandici</taxon>
    </lineage>
</organism>
<dbReference type="OrthoDB" id="2240312at2759"/>
<evidence type="ECO:0000313" key="2">
    <source>
        <dbReference type="EMBL" id="CRG89037.1"/>
    </source>
</evidence>
<dbReference type="GO" id="GO:0001181">
    <property type="term" value="F:RNA polymerase I general transcription initiation factor activity"/>
    <property type="evidence" value="ECO:0007669"/>
    <property type="project" value="TreeGrafter"/>
</dbReference>
<dbReference type="STRING" id="28573.A0A0U1M0I8"/>
<dbReference type="GO" id="GO:0042790">
    <property type="term" value="P:nucleolar large rRNA transcription by RNA polymerase I"/>
    <property type="evidence" value="ECO:0007669"/>
    <property type="project" value="InterPro"/>
</dbReference>
<protein>
    <recommendedName>
        <fullName evidence="4">RNA polymerase I-specific transcription initiation factor rrn5</fullName>
    </recommendedName>
</protein>
<keyword evidence="3" id="KW-1185">Reference proteome</keyword>
<dbReference type="EMBL" id="CVMT01000005">
    <property type="protein sequence ID" value="CRG89037.1"/>
    <property type="molecule type" value="Genomic_DNA"/>
</dbReference>
<dbReference type="GO" id="GO:0000500">
    <property type="term" value="C:RNA polymerase I upstream activating factor complex"/>
    <property type="evidence" value="ECO:0007669"/>
    <property type="project" value="InterPro"/>
</dbReference>
<sequence>MSTNNEGNSGIDEDYEYIFGPLHNAAAQSGSDSWRGSSPDLPQSDKSDEEVELENTQAAAEEERQHREEEQDGHQDQKEEARKREEWMEESSEDEAGRRRFYQGSKQAILPESVLRQNQRQYLTKESVKAYRTLLNDMHIDADYGLNPPEEDLSLVTTKLGLVQWTKREEDNFFVALARKGKNSVKNITKQVKSKSQLEVQEYISLLQNAVQETEEENQNDHIRPFDIPAAVEISQETDEVLDRLAEHVSILDQKTDSIEGREKYGHDTWLIDSKTASKIHASGGSDDPNTLQPGIFSVAQLFDLTQWVQLSNKVFMNSGMSRFEDNWRNLAFKGESPSLTADAITDFYVHAVNITRHLVKVSLLFAQDRLARVLHVEHGRQVRKSDVLKALSALNMKPNAFHHFIGVARRLQLDVADISNKRGRNNSYLSYDEVERILSRKHRLGSARLRRSSVSRGRTIGESQTKFDEEDAIYLTPRLGESEQSEEEGSDEEALSVLDNESRFIPAAEYEASDDDQSRTEPEPERQIDEYTKFIDQEASKDAELALRQLLKCPEMDNLPPIVKAEQKESPPVPEVGSKKRYNNDDVDWKDDLVYQAEWETFGSNLQQIDKAIAKNHKKRRLE</sequence>
<dbReference type="GO" id="GO:0006361">
    <property type="term" value="P:transcription initiation at RNA polymerase I promoter"/>
    <property type="evidence" value="ECO:0007669"/>
    <property type="project" value="TreeGrafter"/>
</dbReference>
<evidence type="ECO:0000313" key="3">
    <source>
        <dbReference type="Proteomes" id="UP000054383"/>
    </source>
</evidence>
<dbReference type="GO" id="GO:0000182">
    <property type="term" value="F:rDNA binding"/>
    <property type="evidence" value="ECO:0007669"/>
    <property type="project" value="TreeGrafter"/>
</dbReference>
<dbReference type="AlphaFoldDB" id="A0A0U1M0I8"/>
<dbReference type="SUPFAM" id="SSF46689">
    <property type="entry name" value="Homeodomain-like"/>
    <property type="match status" value="1"/>
</dbReference>
<feature type="compositionally biased region" description="Basic and acidic residues" evidence="1">
    <location>
        <begin position="517"/>
        <end position="529"/>
    </location>
</feature>
<evidence type="ECO:0000256" key="1">
    <source>
        <dbReference type="SAM" id="MobiDB-lite"/>
    </source>
</evidence>